<feature type="domain" description="Amidohydrolase 3" evidence="1">
    <location>
        <begin position="47"/>
        <end position="288"/>
    </location>
</feature>
<dbReference type="EMBL" id="UINC01001180">
    <property type="protein sequence ID" value="SUZ73448.1"/>
    <property type="molecule type" value="Genomic_DNA"/>
</dbReference>
<evidence type="ECO:0000259" key="1">
    <source>
        <dbReference type="Pfam" id="PF07969"/>
    </source>
</evidence>
<dbReference type="GO" id="GO:0005829">
    <property type="term" value="C:cytosol"/>
    <property type="evidence" value="ECO:0007669"/>
    <property type="project" value="TreeGrafter"/>
</dbReference>
<dbReference type="SUPFAM" id="SSF51338">
    <property type="entry name" value="Composite domain of metallo-dependent hydrolases"/>
    <property type="match status" value="2"/>
</dbReference>
<organism evidence="2">
    <name type="scientific">marine metagenome</name>
    <dbReference type="NCBI Taxonomy" id="408172"/>
    <lineage>
        <taxon>unclassified sequences</taxon>
        <taxon>metagenomes</taxon>
        <taxon>ecological metagenomes</taxon>
    </lineage>
</organism>
<dbReference type="AlphaFoldDB" id="A0A381Q3I2"/>
<dbReference type="InterPro" id="IPR013108">
    <property type="entry name" value="Amidohydro_3"/>
</dbReference>
<dbReference type="InterPro" id="IPR032466">
    <property type="entry name" value="Metal_Hydrolase"/>
</dbReference>
<dbReference type="InterPro" id="IPR011059">
    <property type="entry name" value="Metal-dep_hydrolase_composite"/>
</dbReference>
<dbReference type="Gene3D" id="2.30.40.10">
    <property type="entry name" value="Urease, subunit C, domain 1"/>
    <property type="match status" value="1"/>
</dbReference>
<feature type="domain" description="Amidohydrolase 3" evidence="1">
    <location>
        <begin position="442"/>
        <end position="498"/>
    </location>
</feature>
<dbReference type="Gene3D" id="3.20.20.140">
    <property type="entry name" value="Metal-dependent hydrolases"/>
    <property type="match status" value="2"/>
</dbReference>
<dbReference type="GO" id="GO:0016812">
    <property type="term" value="F:hydrolase activity, acting on carbon-nitrogen (but not peptide) bonds, in cyclic amides"/>
    <property type="evidence" value="ECO:0007669"/>
    <property type="project" value="TreeGrafter"/>
</dbReference>
<proteinExistence type="predicted"/>
<dbReference type="PANTHER" id="PTHR11647">
    <property type="entry name" value="HYDRANTOINASE/DIHYDROPYRIMIDINASE FAMILY MEMBER"/>
    <property type="match status" value="1"/>
</dbReference>
<evidence type="ECO:0000313" key="2">
    <source>
        <dbReference type="EMBL" id="SUZ73448.1"/>
    </source>
</evidence>
<dbReference type="PANTHER" id="PTHR11647:SF1">
    <property type="entry name" value="COLLAPSIN RESPONSE MEDIATOR PROTEIN"/>
    <property type="match status" value="1"/>
</dbReference>
<reference evidence="2" key="1">
    <citation type="submission" date="2018-05" db="EMBL/GenBank/DDBJ databases">
        <authorList>
            <person name="Lanie J.A."/>
            <person name="Ng W.-L."/>
            <person name="Kazmierczak K.M."/>
            <person name="Andrzejewski T.M."/>
            <person name="Davidsen T.M."/>
            <person name="Wayne K.J."/>
            <person name="Tettelin H."/>
            <person name="Glass J.I."/>
            <person name="Rusch D."/>
            <person name="Podicherti R."/>
            <person name="Tsui H.-C.T."/>
            <person name="Winkler M.E."/>
        </authorList>
    </citation>
    <scope>NUCLEOTIDE SEQUENCE</scope>
</reference>
<dbReference type="Pfam" id="PF07969">
    <property type="entry name" value="Amidohydro_3"/>
    <property type="match status" value="2"/>
</dbReference>
<dbReference type="SUPFAM" id="SSF51556">
    <property type="entry name" value="Metallo-dependent hydrolases"/>
    <property type="match status" value="1"/>
</dbReference>
<accession>A0A381Q3I2</accession>
<name>A0A381Q3I2_9ZZZZ</name>
<protein>
    <recommendedName>
        <fullName evidence="1">Amidohydrolase 3 domain-containing protein</fullName>
    </recommendedName>
</protein>
<dbReference type="InterPro" id="IPR050378">
    <property type="entry name" value="Metallo-dep_Hydrolases_sf"/>
</dbReference>
<sequence length="558" mass="62344">MPEFDLVIRGGIVVDGTGLPKIRADVGIRDGRVAMVSGRINAAGAKELDASGCIVAPGAIDLHTHYDAQLNWDPYASLSGWFGVTSLTVGQCGFGFAPTRPEDRDLNMRMMNRIEAIPLESMRQGMRWDWETFPEYMDSLDRQGLGVNVGALVPFSPLRGYVLGMIPARERTSVTEAELNQMKQILHDSMKAGAFGISADKNLEDRPEDGGWLPSHVASKEEFLALAQVMGGFGVGQIGWTIGISDDRPEQRDMLAEMVRMSGRPLHVVLGDEEGYEWLKEMREEGLPILAQLGSVPTVAEFKLSEYNLFDYMPNWVQPLVGTKEERIAKLSEDGIREGMKRDVIDRPHPRTDWTQVQVVEVALERNLKYEGLSIADIAEAEGKHPLDAFLDIALDEDLETEFAHPAAAQSDEVRVDRLTNPFVHISVSDGGAHTRFLVNSVWPVYFLAHWIRDRELMTLEQAHQKMSALPAWFSDMKNRGTLRVGDYADIMVYNMDELGLLYDKPRFETDFPGGEKRLVQKPTGIRYIVVNGTVTFVENECTNALPGKLLRSYDMVG</sequence>
<gene>
    <name evidence="2" type="ORF">METZ01_LOCUS26302</name>
</gene>